<dbReference type="PANTHER" id="PTHR23079">
    <property type="entry name" value="RNA-DEPENDENT RNA POLYMERASE"/>
    <property type="match status" value="1"/>
</dbReference>
<keyword evidence="6" id="KW-0943">RNA-mediated gene silencing</keyword>
<comment type="catalytic activity">
    <reaction evidence="7 8">
        <text>RNA(n) + a ribonucleoside 5'-triphosphate = RNA(n+1) + diphosphate</text>
        <dbReference type="Rhea" id="RHEA:21248"/>
        <dbReference type="Rhea" id="RHEA-COMP:14527"/>
        <dbReference type="Rhea" id="RHEA-COMP:17342"/>
        <dbReference type="ChEBI" id="CHEBI:33019"/>
        <dbReference type="ChEBI" id="CHEBI:61557"/>
        <dbReference type="ChEBI" id="CHEBI:140395"/>
        <dbReference type="EC" id="2.7.7.48"/>
    </reaction>
</comment>
<comment type="similarity">
    <text evidence="1 8">Belongs to the RdRP family.</text>
</comment>
<accession>A0A4Y2S4D9</accession>
<evidence type="ECO:0000256" key="8">
    <source>
        <dbReference type="RuleBase" id="RU363098"/>
    </source>
</evidence>
<evidence type="ECO:0000256" key="7">
    <source>
        <dbReference type="ARBA" id="ARBA00048744"/>
    </source>
</evidence>
<evidence type="ECO:0000256" key="4">
    <source>
        <dbReference type="ARBA" id="ARBA00022695"/>
    </source>
</evidence>
<dbReference type="InterPro" id="IPR057596">
    <property type="entry name" value="RDRP_core"/>
</dbReference>
<keyword evidence="5 8" id="KW-0694">RNA-binding</keyword>
<evidence type="ECO:0000256" key="3">
    <source>
        <dbReference type="ARBA" id="ARBA00022679"/>
    </source>
</evidence>
<dbReference type="Pfam" id="PF26253">
    <property type="entry name" value="RdRP_head"/>
    <property type="match status" value="1"/>
</dbReference>
<gene>
    <name evidence="11" type="primary">RDR1_12</name>
    <name evidence="11" type="ORF">AVEN_222882_1</name>
</gene>
<dbReference type="AlphaFoldDB" id="A0A4Y2S4D9"/>
<keyword evidence="4 8" id="KW-0548">Nucleotidyltransferase</keyword>
<evidence type="ECO:0000259" key="10">
    <source>
        <dbReference type="Pfam" id="PF26253"/>
    </source>
</evidence>
<dbReference type="GO" id="GO:0030422">
    <property type="term" value="P:siRNA processing"/>
    <property type="evidence" value="ECO:0007669"/>
    <property type="project" value="TreeGrafter"/>
</dbReference>
<dbReference type="GO" id="GO:0031380">
    <property type="term" value="C:nuclear RNA-directed RNA polymerase complex"/>
    <property type="evidence" value="ECO:0007669"/>
    <property type="project" value="TreeGrafter"/>
</dbReference>
<keyword evidence="2 8" id="KW-0696">RNA-directed RNA polymerase</keyword>
<evidence type="ECO:0000313" key="11">
    <source>
        <dbReference type="EMBL" id="GBN82847.1"/>
    </source>
</evidence>
<evidence type="ECO:0000256" key="2">
    <source>
        <dbReference type="ARBA" id="ARBA00022484"/>
    </source>
</evidence>
<evidence type="ECO:0000259" key="9">
    <source>
        <dbReference type="Pfam" id="PF05183"/>
    </source>
</evidence>
<protein>
    <recommendedName>
        <fullName evidence="8">RNA-dependent RNA polymerase</fullName>
        <ecNumber evidence="8">2.7.7.48</ecNumber>
    </recommendedName>
</protein>
<organism evidence="11 12">
    <name type="scientific">Araneus ventricosus</name>
    <name type="common">Orbweaver spider</name>
    <name type="synonym">Epeira ventricosa</name>
    <dbReference type="NCBI Taxonomy" id="182803"/>
    <lineage>
        <taxon>Eukaryota</taxon>
        <taxon>Metazoa</taxon>
        <taxon>Ecdysozoa</taxon>
        <taxon>Arthropoda</taxon>
        <taxon>Chelicerata</taxon>
        <taxon>Arachnida</taxon>
        <taxon>Araneae</taxon>
        <taxon>Araneomorphae</taxon>
        <taxon>Entelegynae</taxon>
        <taxon>Araneoidea</taxon>
        <taxon>Araneidae</taxon>
        <taxon>Araneus</taxon>
    </lineage>
</organism>
<dbReference type="Proteomes" id="UP000499080">
    <property type="component" value="Unassembled WGS sequence"/>
</dbReference>
<reference evidence="11 12" key="1">
    <citation type="journal article" date="2019" name="Sci. Rep.">
        <title>Orb-weaving spider Araneus ventricosus genome elucidates the spidroin gene catalogue.</title>
        <authorList>
            <person name="Kono N."/>
            <person name="Nakamura H."/>
            <person name="Ohtoshi R."/>
            <person name="Moran D.A.P."/>
            <person name="Shinohara A."/>
            <person name="Yoshida Y."/>
            <person name="Fujiwara M."/>
            <person name="Mori M."/>
            <person name="Tomita M."/>
            <person name="Arakawa K."/>
        </authorList>
    </citation>
    <scope>NUCLEOTIDE SEQUENCE [LARGE SCALE GENOMIC DNA]</scope>
</reference>
<dbReference type="InterPro" id="IPR058752">
    <property type="entry name" value="RDRP_C_head"/>
</dbReference>
<evidence type="ECO:0000256" key="1">
    <source>
        <dbReference type="ARBA" id="ARBA00005762"/>
    </source>
</evidence>
<evidence type="ECO:0000256" key="6">
    <source>
        <dbReference type="ARBA" id="ARBA00023158"/>
    </source>
</evidence>
<keyword evidence="3 8" id="KW-0808">Transferase</keyword>
<comment type="caution">
    <text evidence="11">The sequence shown here is derived from an EMBL/GenBank/DDBJ whole genome shotgun (WGS) entry which is preliminary data.</text>
</comment>
<evidence type="ECO:0000256" key="5">
    <source>
        <dbReference type="ARBA" id="ARBA00022884"/>
    </source>
</evidence>
<dbReference type="GO" id="GO:0003723">
    <property type="term" value="F:RNA binding"/>
    <property type="evidence" value="ECO:0007669"/>
    <property type="project" value="UniProtKB-KW"/>
</dbReference>
<name>A0A4Y2S4D9_ARAVE</name>
<sequence length="388" mass="45257">MNVDLYKSLGQIRERVDCLLNTGKYLYSIVSKTDEPIVVEGTVVVTKNPCVHPGDVRKFEAVRVESLLHIRDCIVFPAKGPRPHPDEMAGSDLDGDEYHVMWISELIFERDNYPPMHFSVKDKAKELERPVMVSDELDHLCDYIFNDKVGIVASQHLVWADQVKQGIFSDVCIRLAKQYSLALDFAKSGRAVPRNHKDRAFRYPDFMQKLDEKKTYLSTNALGILFRSCKRLELGLETERNEIDYKLDNALVHEDWDKKYKKSALRIYKKYCDKIDFYLRSYGFENEGQLLAGALINPPKYYENRHDLSNLMALIEFEAQWIFRDLQKKFFEEFGGKPQDGRYTDEMFQKASAWYMVTYSKTEKGSHFFGLPWAVADVLVELKKRNKH</sequence>
<dbReference type="EC" id="2.7.7.48" evidence="8"/>
<dbReference type="EMBL" id="BGPR01019755">
    <property type="protein sequence ID" value="GBN82847.1"/>
    <property type="molecule type" value="Genomic_DNA"/>
</dbReference>
<feature type="domain" description="RDRP C-terminal head" evidence="10">
    <location>
        <begin position="260"/>
        <end position="387"/>
    </location>
</feature>
<dbReference type="PANTHER" id="PTHR23079:SF55">
    <property type="entry name" value="RNA-DIRECTED RNA POLYMERASE"/>
    <property type="match status" value="1"/>
</dbReference>
<feature type="non-terminal residue" evidence="11">
    <location>
        <position position="388"/>
    </location>
</feature>
<feature type="domain" description="RDRP core" evidence="9">
    <location>
        <begin position="33"/>
        <end position="228"/>
    </location>
</feature>
<evidence type="ECO:0000313" key="12">
    <source>
        <dbReference type="Proteomes" id="UP000499080"/>
    </source>
</evidence>
<dbReference type="OrthoDB" id="6432405at2759"/>
<dbReference type="Pfam" id="PF05183">
    <property type="entry name" value="RdRP"/>
    <property type="match status" value="1"/>
</dbReference>
<keyword evidence="12" id="KW-1185">Reference proteome</keyword>
<dbReference type="GO" id="GO:0003968">
    <property type="term" value="F:RNA-directed RNA polymerase activity"/>
    <property type="evidence" value="ECO:0007669"/>
    <property type="project" value="UniProtKB-KW"/>
</dbReference>
<proteinExistence type="inferred from homology"/>
<dbReference type="InterPro" id="IPR007855">
    <property type="entry name" value="RDRP"/>
</dbReference>